<name>A0AAP0K004_9MAGN</name>
<proteinExistence type="predicted"/>
<feature type="transmembrane region" description="Helical" evidence="2">
    <location>
        <begin position="24"/>
        <end position="56"/>
    </location>
</feature>
<dbReference type="EMBL" id="JBBNAF010000005">
    <property type="protein sequence ID" value="KAK9143316.1"/>
    <property type="molecule type" value="Genomic_DNA"/>
</dbReference>
<dbReference type="AlphaFoldDB" id="A0AAP0K004"/>
<organism evidence="3 4">
    <name type="scientific">Stephania yunnanensis</name>
    <dbReference type="NCBI Taxonomy" id="152371"/>
    <lineage>
        <taxon>Eukaryota</taxon>
        <taxon>Viridiplantae</taxon>
        <taxon>Streptophyta</taxon>
        <taxon>Embryophyta</taxon>
        <taxon>Tracheophyta</taxon>
        <taxon>Spermatophyta</taxon>
        <taxon>Magnoliopsida</taxon>
        <taxon>Ranunculales</taxon>
        <taxon>Menispermaceae</taxon>
        <taxon>Menispermoideae</taxon>
        <taxon>Cissampelideae</taxon>
        <taxon>Stephania</taxon>
    </lineage>
</organism>
<sequence length="184" mass="20430">MRVAGRSSTPLCRKREIREDGHRLWWMMTATLSVVTAVAATTVVMAAAAVISGWWICLNKSKLQVVDGGLKKKVIDLYEGFYHGLQHGIGVGTANAEDLWGFDGGRNDLVSQLICSASEPFDAETSLSLLLRYDPPLFFAQDLVQKKPDLKKESQDLVQKEPDLKKESQDLVQEEREPVLGVSE</sequence>
<evidence type="ECO:0000256" key="2">
    <source>
        <dbReference type="SAM" id="Phobius"/>
    </source>
</evidence>
<keyword evidence="2" id="KW-1133">Transmembrane helix</keyword>
<evidence type="ECO:0000256" key="1">
    <source>
        <dbReference type="SAM" id="MobiDB-lite"/>
    </source>
</evidence>
<feature type="region of interest" description="Disordered" evidence="1">
    <location>
        <begin position="151"/>
        <end position="184"/>
    </location>
</feature>
<keyword evidence="2" id="KW-0472">Membrane</keyword>
<comment type="caution">
    <text evidence="3">The sequence shown here is derived from an EMBL/GenBank/DDBJ whole genome shotgun (WGS) entry which is preliminary data.</text>
</comment>
<evidence type="ECO:0000313" key="4">
    <source>
        <dbReference type="Proteomes" id="UP001420932"/>
    </source>
</evidence>
<reference evidence="3 4" key="1">
    <citation type="submission" date="2024-01" db="EMBL/GenBank/DDBJ databases">
        <title>Genome assemblies of Stephania.</title>
        <authorList>
            <person name="Yang L."/>
        </authorList>
    </citation>
    <scope>NUCLEOTIDE SEQUENCE [LARGE SCALE GENOMIC DNA]</scope>
    <source>
        <strain evidence="3">YNDBR</strain>
        <tissue evidence="3">Leaf</tissue>
    </source>
</reference>
<gene>
    <name evidence="3" type="ORF">Syun_012716</name>
</gene>
<keyword evidence="4" id="KW-1185">Reference proteome</keyword>
<feature type="compositionally biased region" description="Basic and acidic residues" evidence="1">
    <location>
        <begin position="151"/>
        <end position="178"/>
    </location>
</feature>
<evidence type="ECO:0000313" key="3">
    <source>
        <dbReference type="EMBL" id="KAK9143316.1"/>
    </source>
</evidence>
<accession>A0AAP0K004</accession>
<dbReference type="Proteomes" id="UP001420932">
    <property type="component" value="Unassembled WGS sequence"/>
</dbReference>
<protein>
    <submittedName>
        <fullName evidence="3">Uncharacterized protein</fullName>
    </submittedName>
</protein>
<keyword evidence="2" id="KW-0812">Transmembrane</keyword>